<comment type="caution">
    <text evidence="1">The sequence shown here is derived from an EMBL/GenBank/DDBJ whole genome shotgun (WGS) entry which is preliminary data.</text>
</comment>
<evidence type="ECO:0000313" key="2">
    <source>
        <dbReference type="Proteomes" id="UP000245138"/>
    </source>
</evidence>
<keyword evidence="2" id="KW-1185">Reference proteome</keyword>
<dbReference type="Proteomes" id="UP000245138">
    <property type="component" value="Unassembled WGS sequence"/>
</dbReference>
<accession>A0A2U1TV10</accession>
<proteinExistence type="predicted"/>
<gene>
    <name evidence="1" type="ORF">B4923_08580</name>
</gene>
<reference evidence="1 2" key="1">
    <citation type="submission" date="2018-04" db="EMBL/GenBank/DDBJ databases">
        <title>Brenneria corticis sp.nov.</title>
        <authorList>
            <person name="Li Y."/>
        </authorList>
    </citation>
    <scope>NUCLEOTIDE SEQUENCE [LARGE SCALE GENOMIC DNA]</scope>
    <source>
        <strain evidence="1 2">LMG 27715</strain>
    </source>
</reference>
<sequence length="92" mass="10377">MYNTDECLTENDKAFLKTMGYPTDNFSDINQLARLIAMDRVDGYLKGPITKEYLFGDKSQGIPGLADRFSDETEQRRISDLCSSLVKSLDNA</sequence>
<organism evidence="1 2">
    <name type="scientific">Brenneria roseae subsp. americana</name>
    <dbReference type="NCBI Taxonomy" id="1508507"/>
    <lineage>
        <taxon>Bacteria</taxon>
        <taxon>Pseudomonadati</taxon>
        <taxon>Pseudomonadota</taxon>
        <taxon>Gammaproteobacteria</taxon>
        <taxon>Enterobacterales</taxon>
        <taxon>Pectobacteriaceae</taxon>
        <taxon>Brenneria</taxon>
    </lineage>
</organism>
<dbReference type="OrthoDB" id="9807065at2"/>
<protein>
    <submittedName>
        <fullName evidence="1">Uncharacterized protein</fullName>
    </submittedName>
</protein>
<evidence type="ECO:0000313" key="1">
    <source>
        <dbReference type="EMBL" id="PWC13263.1"/>
    </source>
</evidence>
<dbReference type="AlphaFoldDB" id="A0A2U1TV10"/>
<name>A0A2U1TV10_9GAMM</name>
<dbReference type="RefSeq" id="WP_109053929.1">
    <property type="nucleotide sequence ID" value="NZ_QDKJ01000005.1"/>
</dbReference>
<dbReference type="EMBL" id="QDKJ01000005">
    <property type="protein sequence ID" value="PWC13263.1"/>
    <property type="molecule type" value="Genomic_DNA"/>
</dbReference>